<dbReference type="Pfam" id="PF07940">
    <property type="entry name" value="Hepar_II_III_C"/>
    <property type="match status" value="1"/>
</dbReference>
<feature type="signal peptide" evidence="5">
    <location>
        <begin position="1"/>
        <end position="20"/>
    </location>
</feature>
<evidence type="ECO:0000256" key="1">
    <source>
        <dbReference type="ARBA" id="ARBA00004418"/>
    </source>
</evidence>
<evidence type="ECO:0000256" key="4">
    <source>
        <dbReference type="ARBA" id="ARBA00023239"/>
    </source>
</evidence>
<evidence type="ECO:0000256" key="3">
    <source>
        <dbReference type="ARBA" id="ARBA00022764"/>
    </source>
</evidence>
<dbReference type="InterPro" id="IPR055076">
    <property type="entry name" value="Alg17C_C"/>
</dbReference>
<comment type="caution">
    <text evidence="9">The sequence shown here is derived from an EMBL/GenBank/DDBJ whole genome shotgun (WGS) entry which is preliminary data.</text>
</comment>
<dbReference type="Proteomes" id="UP001500713">
    <property type="component" value="Unassembled WGS sequence"/>
</dbReference>
<dbReference type="InterPro" id="IPR008397">
    <property type="entry name" value="Alginate_lyase_dom"/>
</dbReference>
<dbReference type="PANTHER" id="PTHR39210:SF1">
    <property type="entry name" value="HEPARIN-SULFATE LYASE"/>
    <property type="match status" value="1"/>
</dbReference>
<feature type="domain" description="Heparinase II/III-like C-terminal" evidence="7">
    <location>
        <begin position="368"/>
        <end position="636"/>
    </location>
</feature>
<comment type="subcellular location">
    <subcellularLocation>
        <location evidence="1">Periplasm</location>
    </subcellularLocation>
</comment>
<sequence>MKSKLLAVAMCGVASSAAIAGPIEYSLNSSAAAVQQYAPLFQKELDRSRSFVDQMMEAGVVVPIPKDPGGGYTHEQHKQNFKIIYQGGQLYKLTGEQKYADYVRDILLAYADLYPTLGEHPARKNSQSSGRIFWQVLNDAMWMVDSIQGYEAIRDSLSEADRKNIDDNVFRKAAAFLSTGSAVTFNKIHNHATWATAGVGMTGYVLGDKELVDVALLGLDKSGKTGFLRQSELLFSPDGYYTEGPYYQRFALKPFIVFAGAIEKNDPSRKIFEHRNGILLKALRTTIQLTYDGYFFPFNDAIRDKSLKTDELYHGVAVAYSKTRDPGLLSIAQWQGRTVLTDDGMMVANDLAAGKASPFSFQSLLLSDGPEGKQGAVAIMRKGDGMTGQALVAKNSSQGMGHGHFDKLSWQYYDNGYEIVSDYGAARFLNIEAKQGGRYLPENESWAKQSIAHNSLVVDEKSHFNGDRRAADKLAPEQLYFTNEMGSQISTAKMTGAYPGVEFTRTLALLDVEGLGQPLVADIMRVDAEGDYAYDLPLHYNGHIMRVGFDVKSNVAGRPVLGESNGYQHIWVDGTGKPTSADNGFVTWIKDDRFYTARWVPQVGSETILAESGANDPDFNLRREQMLVQRVTSGKDIVFASILEAHGRYDGAAERTTASDSQVKTIQHVRHGGADLLLIETLAGAKSVLAISYDQDKNKKHTAAIDGQTISWTGFAAHLRLGGE</sequence>
<proteinExistence type="predicted"/>
<evidence type="ECO:0000259" key="6">
    <source>
        <dbReference type="Pfam" id="PF05426"/>
    </source>
</evidence>
<dbReference type="RefSeq" id="WP_229954246.1">
    <property type="nucleotide sequence ID" value="NZ_BAAAEM010000002.1"/>
</dbReference>
<evidence type="ECO:0000259" key="7">
    <source>
        <dbReference type="Pfam" id="PF07940"/>
    </source>
</evidence>
<name>A0ABN1A162_9SPHN</name>
<protein>
    <recommendedName>
        <fullName evidence="11">Alginate lyase</fullName>
    </recommendedName>
</protein>
<keyword evidence="3" id="KW-0574">Periplasm</keyword>
<accession>A0ABN1A162</accession>
<evidence type="ECO:0000256" key="5">
    <source>
        <dbReference type="SAM" id="SignalP"/>
    </source>
</evidence>
<gene>
    <name evidence="9" type="ORF">GCM10009096_01970</name>
</gene>
<dbReference type="Gene3D" id="1.50.10.100">
    <property type="entry name" value="Chondroitin AC/alginate lyase"/>
    <property type="match status" value="1"/>
</dbReference>
<feature type="chain" id="PRO_5047394714" description="Alginate lyase" evidence="5">
    <location>
        <begin position="21"/>
        <end position="724"/>
    </location>
</feature>
<organism evidence="9 10">
    <name type="scientific">Parasphingorhabdus litoris</name>
    <dbReference type="NCBI Taxonomy" id="394733"/>
    <lineage>
        <taxon>Bacteria</taxon>
        <taxon>Pseudomonadati</taxon>
        <taxon>Pseudomonadota</taxon>
        <taxon>Alphaproteobacteria</taxon>
        <taxon>Sphingomonadales</taxon>
        <taxon>Sphingomonadaceae</taxon>
        <taxon>Parasphingorhabdus</taxon>
    </lineage>
</organism>
<dbReference type="Pfam" id="PF22686">
    <property type="entry name" value="Alg17C_C"/>
    <property type="match status" value="1"/>
</dbReference>
<feature type="domain" description="Exo-oligoalginate lyase C-terminal" evidence="8">
    <location>
        <begin position="684"/>
        <end position="717"/>
    </location>
</feature>
<evidence type="ECO:0000256" key="2">
    <source>
        <dbReference type="ARBA" id="ARBA00022729"/>
    </source>
</evidence>
<dbReference type="Pfam" id="PF05426">
    <property type="entry name" value="Alginate_lyase"/>
    <property type="match status" value="1"/>
</dbReference>
<evidence type="ECO:0000313" key="10">
    <source>
        <dbReference type="Proteomes" id="UP001500713"/>
    </source>
</evidence>
<evidence type="ECO:0008006" key="11">
    <source>
        <dbReference type="Google" id="ProtNLM"/>
    </source>
</evidence>
<dbReference type="Gene3D" id="2.70.98.70">
    <property type="match status" value="1"/>
</dbReference>
<dbReference type="SUPFAM" id="SSF48230">
    <property type="entry name" value="Chondroitin AC/alginate lyase"/>
    <property type="match status" value="1"/>
</dbReference>
<evidence type="ECO:0000313" key="9">
    <source>
        <dbReference type="EMBL" id="GAA0465045.1"/>
    </source>
</evidence>
<dbReference type="InterPro" id="IPR012480">
    <property type="entry name" value="Hepar_II_III_C"/>
</dbReference>
<dbReference type="PANTHER" id="PTHR39210">
    <property type="entry name" value="HEPARIN-SULFATE LYASE"/>
    <property type="match status" value="1"/>
</dbReference>
<dbReference type="EMBL" id="BAAAEM010000002">
    <property type="protein sequence ID" value="GAA0465045.1"/>
    <property type="molecule type" value="Genomic_DNA"/>
</dbReference>
<feature type="domain" description="Alginate lyase" evidence="6">
    <location>
        <begin position="78"/>
        <end position="288"/>
    </location>
</feature>
<keyword evidence="4" id="KW-0456">Lyase</keyword>
<keyword evidence="2 5" id="KW-0732">Signal</keyword>
<keyword evidence="10" id="KW-1185">Reference proteome</keyword>
<reference evidence="9 10" key="1">
    <citation type="journal article" date="2019" name="Int. J. Syst. Evol. Microbiol.">
        <title>The Global Catalogue of Microorganisms (GCM) 10K type strain sequencing project: providing services to taxonomists for standard genome sequencing and annotation.</title>
        <authorList>
            <consortium name="The Broad Institute Genomics Platform"/>
            <consortium name="The Broad Institute Genome Sequencing Center for Infectious Disease"/>
            <person name="Wu L."/>
            <person name="Ma J."/>
        </authorList>
    </citation>
    <scope>NUCLEOTIDE SEQUENCE [LARGE SCALE GENOMIC DNA]</scope>
    <source>
        <strain evidence="9 10">JCM 14162</strain>
    </source>
</reference>
<dbReference type="InterPro" id="IPR008929">
    <property type="entry name" value="Chondroitin_lyas"/>
</dbReference>
<evidence type="ECO:0000259" key="8">
    <source>
        <dbReference type="Pfam" id="PF22686"/>
    </source>
</evidence>